<protein>
    <recommendedName>
        <fullName evidence="6">LPXTG cell wall anchor domain-containing protein</fullName>
    </recommendedName>
</protein>
<reference evidence="5" key="1">
    <citation type="submission" date="2023-07" db="EMBL/GenBank/DDBJ databases">
        <title>Novel species in the genus Lipingzhangella isolated from Sambhar Salt Lake.</title>
        <authorList>
            <person name="Jiya N."/>
            <person name="Kajale S."/>
            <person name="Sharma A."/>
        </authorList>
    </citation>
    <scope>NUCLEOTIDE SEQUENCE [LARGE SCALE GENOMIC DNA]</scope>
    <source>
        <strain evidence="5">LS1_29</strain>
    </source>
</reference>
<feature type="compositionally biased region" description="Acidic residues" evidence="1">
    <location>
        <begin position="262"/>
        <end position="273"/>
    </location>
</feature>
<sequence length="325" mass="33033">MSTLSKRVVGGFAATAFAGFGSVLAAPAAASDVDIEPLDQDLEDVIEFDHDYVALVDYHCQAPDFQFEETLPLAVGTHVPAAAETGESITVQAAWVPFFMFHGIQEIPADEFESDFDLELTGSAAPNDEATFEMGISEAFTPDPVEWVEALPEWTVEPAELDLVNPGEVAFVPGTITTTVTQDAGTTTTVCEPEGDPEPVTVTEVTGEPVGDGGENGDGENGDGENGGAEDGNGENGADNGDGEAGNGDGNGDAENGGAEDGGAEDGNGEGDEQQAPKDEADDQLPVTGAQLGGLVAAAVAALGGGGAAVYLSRKRKAAAALSQD</sequence>
<comment type="caution">
    <text evidence="4">The sequence shown here is derived from an EMBL/GenBank/DDBJ whole genome shotgun (WGS) entry which is preliminary data.</text>
</comment>
<dbReference type="RefSeq" id="WP_310911433.1">
    <property type="nucleotide sequence ID" value="NZ_JAVLVT010000002.1"/>
</dbReference>
<keyword evidence="2" id="KW-1133">Transmembrane helix</keyword>
<feature type="signal peptide" evidence="3">
    <location>
        <begin position="1"/>
        <end position="25"/>
    </location>
</feature>
<feature type="region of interest" description="Disordered" evidence="1">
    <location>
        <begin position="183"/>
        <end position="287"/>
    </location>
</feature>
<feature type="compositionally biased region" description="Gly residues" evidence="1">
    <location>
        <begin position="224"/>
        <end position="235"/>
    </location>
</feature>
<keyword evidence="2" id="KW-0812">Transmembrane</keyword>
<feature type="compositionally biased region" description="Low complexity" evidence="1">
    <location>
        <begin position="198"/>
        <end position="209"/>
    </location>
</feature>
<dbReference type="Proteomes" id="UP001250214">
    <property type="component" value="Unassembled WGS sequence"/>
</dbReference>
<keyword evidence="5" id="KW-1185">Reference proteome</keyword>
<evidence type="ECO:0000313" key="5">
    <source>
        <dbReference type="Proteomes" id="UP001250214"/>
    </source>
</evidence>
<evidence type="ECO:0000256" key="3">
    <source>
        <dbReference type="SAM" id="SignalP"/>
    </source>
</evidence>
<name>A0ABU2H4X3_9ACTN</name>
<gene>
    <name evidence="4" type="ORF">RIF23_06305</name>
</gene>
<keyword evidence="3" id="KW-0732">Signal</keyword>
<evidence type="ECO:0000256" key="1">
    <source>
        <dbReference type="SAM" id="MobiDB-lite"/>
    </source>
</evidence>
<organism evidence="4 5">
    <name type="scientific">Lipingzhangella rawalii</name>
    <dbReference type="NCBI Taxonomy" id="2055835"/>
    <lineage>
        <taxon>Bacteria</taxon>
        <taxon>Bacillati</taxon>
        <taxon>Actinomycetota</taxon>
        <taxon>Actinomycetes</taxon>
        <taxon>Streptosporangiales</taxon>
        <taxon>Nocardiopsidaceae</taxon>
        <taxon>Lipingzhangella</taxon>
    </lineage>
</organism>
<accession>A0ABU2H4X3</accession>
<proteinExistence type="predicted"/>
<evidence type="ECO:0008006" key="6">
    <source>
        <dbReference type="Google" id="ProtNLM"/>
    </source>
</evidence>
<evidence type="ECO:0000256" key="2">
    <source>
        <dbReference type="SAM" id="Phobius"/>
    </source>
</evidence>
<keyword evidence="2" id="KW-0472">Membrane</keyword>
<feature type="transmembrane region" description="Helical" evidence="2">
    <location>
        <begin position="292"/>
        <end position="312"/>
    </location>
</feature>
<dbReference type="EMBL" id="JAVLVT010000002">
    <property type="protein sequence ID" value="MDS1269904.1"/>
    <property type="molecule type" value="Genomic_DNA"/>
</dbReference>
<evidence type="ECO:0000313" key="4">
    <source>
        <dbReference type="EMBL" id="MDS1269904.1"/>
    </source>
</evidence>
<feature type="chain" id="PRO_5045410517" description="LPXTG cell wall anchor domain-containing protein" evidence="3">
    <location>
        <begin position="26"/>
        <end position="325"/>
    </location>
</feature>